<evidence type="ECO:0000313" key="7">
    <source>
        <dbReference type="Proteomes" id="UP000198669"/>
    </source>
</evidence>
<reference evidence="5 8" key="2">
    <citation type="submission" date="2018-10" db="EMBL/GenBank/DDBJ databases">
        <title>Cultivation of a novel Methanohalophilus strain from Kebrit Deep of the Red Sea and a genomic comparison of members of the genus Methanohalophilus.</title>
        <authorList>
            <person name="Guan Y."/>
            <person name="Ngugi D.K."/>
            <person name="Stingl U."/>
        </authorList>
    </citation>
    <scope>NUCLEOTIDE SEQUENCE [LARGE SCALE GENOMIC DNA]</scope>
    <source>
        <strain evidence="5 8">DSM 3094</strain>
    </source>
</reference>
<evidence type="ECO:0000256" key="1">
    <source>
        <dbReference type="ARBA" id="ARBA00022741"/>
    </source>
</evidence>
<dbReference type="InterPro" id="IPR025501">
    <property type="entry name" value="MinD_FleN"/>
</dbReference>
<dbReference type="GO" id="GO:0009898">
    <property type="term" value="C:cytoplasmic side of plasma membrane"/>
    <property type="evidence" value="ECO:0007669"/>
    <property type="project" value="TreeGrafter"/>
</dbReference>
<dbReference type="AlphaFoldDB" id="A0A1H2U5F1"/>
<dbReference type="InterPro" id="IPR010224">
    <property type="entry name" value="MinD_archaea"/>
</dbReference>
<evidence type="ECO:0000259" key="4">
    <source>
        <dbReference type="Pfam" id="PF13614"/>
    </source>
</evidence>
<evidence type="ECO:0000256" key="2">
    <source>
        <dbReference type="ARBA" id="ARBA00022840"/>
    </source>
</evidence>
<dbReference type="OrthoDB" id="31168at2157"/>
<name>A0A1H2U5F1_9EURY</name>
<dbReference type="GO" id="GO:0005524">
    <property type="term" value="F:ATP binding"/>
    <property type="evidence" value="ECO:0007669"/>
    <property type="project" value="UniProtKB-KW"/>
</dbReference>
<dbReference type="GeneID" id="30583530"/>
<dbReference type="EMBL" id="FNMU01000003">
    <property type="protein sequence ID" value="SDW51415.1"/>
    <property type="molecule type" value="Genomic_DNA"/>
</dbReference>
<dbReference type="PANTHER" id="PTHR43384:SF10">
    <property type="entry name" value="ATPASE INVOLVED IN CHROMOSOME PARTITIONING, PARA_MIND FAMILY"/>
    <property type="match status" value="1"/>
</dbReference>
<dbReference type="Gene3D" id="3.40.50.300">
    <property type="entry name" value="P-loop containing nucleotide triphosphate hydrolases"/>
    <property type="match status" value="1"/>
</dbReference>
<feature type="domain" description="AAA" evidence="4">
    <location>
        <begin position="9"/>
        <end position="150"/>
    </location>
</feature>
<dbReference type="Pfam" id="PF13614">
    <property type="entry name" value="AAA_31"/>
    <property type="match status" value="1"/>
</dbReference>
<gene>
    <name evidence="5" type="ORF">EFE40_03090</name>
    <name evidence="6" type="ORF">SAMN04515625_1082</name>
</gene>
<dbReference type="Proteomes" id="UP000198669">
    <property type="component" value="Unassembled WGS sequence"/>
</dbReference>
<dbReference type="GO" id="GO:0005829">
    <property type="term" value="C:cytosol"/>
    <property type="evidence" value="ECO:0007669"/>
    <property type="project" value="TreeGrafter"/>
</dbReference>
<dbReference type="GO" id="GO:0016887">
    <property type="term" value="F:ATP hydrolysis activity"/>
    <property type="evidence" value="ECO:0007669"/>
    <property type="project" value="TreeGrafter"/>
</dbReference>
<keyword evidence="2 3" id="KW-0067">ATP-binding</keyword>
<dbReference type="EMBL" id="RJJG01000003">
    <property type="protein sequence ID" value="RNI09656.1"/>
    <property type="molecule type" value="Genomic_DNA"/>
</dbReference>
<sequence length="267" mass="28787">MGNKVASIYTFASGKGGTGKTTVSANVATALAGMGRRVLIIDTDLGMANVGLFFSLNINKTLHDVLAGDVDVREAIYEGPYGVKILPAGYTIKGYQKANIKMLEKVLDQLNREFDFIIMDTPSGINPNIIIPLKLSHYVIVVMNPEITSITDSLKTATIARGYDVPISGVIVNRIENGLSQNLRNKINESSGVDIIGEIPADVAIQKSLSLQKPVVCNYPTSAASFSLKRIAAQMAGIESDPTYLNETGSQPKKGFFQRIKGIFFAQ</sequence>
<proteinExistence type="predicted"/>
<dbReference type="InterPro" id="IPR025669">
    <property type="entry name" value="AAA_dom"/>
</dbReference>
<feature type="binding site" evidence="3">
    <location>
        <begin position="15"/>
        <end position="22"/>
    </location>
    <ligand>
        <name>ATP</name>
        <dbReference type="ChEBI" id="CHEBI:30616"/>
    </ligand>
</feature>
<evidence type="ECO:0000313" key="5">
    <source>
        <dbReference type="EMBL" id="RNI09656.1"/>
    </source>
</evidence>
<dbReference type="SUPFAM" id="SSF52540">
    <property type="entry name" value="P-loop containing nucleoside triphosphate hydrolases"/>
    <property type="match status" value="1"/>
</dbReference>
<evidence type="ECO:0000256" key="3">
    <source>
        <dbReference type="PIRSR" id="PIRSR003092-1"/>
    </source>
</evidence>
<dbReference type="PIRSF" id="PIRSF003092">
    <property type="entry name" value="MinD"/>
    <property type="match status" value="1"/>
</dbReference>
<reference evidence="6 7" key="1">
    <citation type="submission" date="2016-10" db="EMBL/GenBank/DDBJ databases">
        <authorList>
            <person name="de Groot N.N."/>
        </authorList>
    </citation>
    <scope>NUCLEOTIDE SEQUENCE [LARGE SCALE GENOMIC DNA]</scope>
    <source>
        <strain evidence="6 7">Z-7982</strain>
    </source>
</reference>
<dbReference type="PANTHER" id="PTHR43384">
    <property type="entry name" value="SEPTUM SITE-DETERMINING PROTEIN MIND HOMOLOG, CHLOROPLASTIC-RELATED"/>
    <property type="match status" value="1"/>
</dbReference>
<keyword evidence="1 3" id="KW-0547">Nucleotide-binding</keyword>
<protein>
    <submittedName>
        <fullName evidence="6">Septum site-determining protein MinD</fullName>
    </submittedName>
</protein>
<dbReference type="InterPro" id="IPR027417">
    <property type="entry name" value="P-loop_NTPase"/>
</dbReference>
<accession>A0A1H2U5F1</accession>
<organism evidence="6 7">
    <name type="scientific">Methanohalophilus halophilus</name>
    <dbReference type="NCBI Taxonomy" id="2177"/>
    <lineage>
        <taxon>Archaea</taxon>
        <taxon>Methanobacteriati</taxon>
        <taxon>Methanobacteriota</taxon>
        <taxon>Stenosarchaea group</taxon>
        <taxon>Methanomicrobia</taxon>
        <taxon>Methanosarcinales</taxon>
        <taxon>Methanosarcinaceae</taxon>
        <taxon>Methanohalophilus</taxon>
    </lineage>
</organism>
<dbReference type="Proteomes" id="UP000267921">
    <property type="component" value="Unassembled WGS sequence"/>
</dbReference>
<dbReference type="GO" id="GO:0051782">
    <property type="term" value="P:negative regulation of cell division"/>
    <property type="evidence" value="ECO:0007669"/>
    <property type="project" value="TreeGrafter"/>
</dbReference>
<dbReference type="NCBIfam" id="TIGR01969">
    <property type="entry name" value="minD_arch"/>
    <property type="match status" value="1"/>
</dbReference>
<dbReference type="RefSeq" id="WP_083433052.1">
    <property type="nucleotide sequence ID" value="NZ_CP017921.1"/>
</dbReference>
<dbReference type="InterPro" id="IPR050625">
    <property type="entry name" value="ParA/MinD_ATPase"/>
</dbReference>
<evidence type="ECO:0000313" key="8">
    <source>
        <dbReference type="Proteomes" id="UP000267921"/>
    </source>
</evidence>
<evidence type="ECO:0000313" key="6">
    <source>
        <dbReference type="EMBL" id="SDW51415.1"/>
    </source>
</evidence>